<sequence>MRRISFDTFTFAFQVVYLGLMTNLLLLLAASPLVLLLLMTDPATSWPAIAVAAVFAAPGLAAACGVFRQYTQGNGEVARAFIASYRRTWRKALIIGLVAVSGLAVLLVDVRLAGASEIGAMFVPVLLVLAVLVAMTALISLIALAEEPAARLRDIARAALVLGVRRWYLSAVSALVLLGQAWVFTSMPVIGMGVTASAALYLVWANSRFTLRPVLDLEEAVA</sequence>
<feature type="transmembrane region" description="Helical" evidence="1">
    <location>
        <begin position="12"/>
        <end position="39"/>
    </location>
</feature>
<feature type="transmembrane region" description="Helical" evidence="1">
    <location>
        <begin position="189"/>
        <end position="205"/>
    </location>
</feature>
<feature type="transmembrane region" description="Helical" evidence="1">
    <location>
        <begin position="45"/>
        <end position="67"/>
    </location>
</feature>
<dbReference type="Proteomes" id="UP001597391">
    <property type="component" value="Unassembled WGS sequence"/>
</dbReference>
<gene>
    <name evidence="2" type="ORF">ACFSYH_06095</name>
</gene>
<keyword evidence="1" id="KW-0812">Transmembrane</keyword>
<accession>A0ABW5XE20</accession>
<name>A0ABW5XE20_9MICO</name>
<keyword evidence="1" id="KW-0472">Membrane</keyword>
<proteinExistence type="predicted"/>
<feature type="transmembrane region" description="Helical" evidence="1">
    <location>
        <begin position="120"/>
        <end position="145"/>
    </location>
</feature>
<dbReference type="RefSeq" id="WP_377465829.1">
    <property type="nucleotide sequence ID" value="NZ_JBHUOP010000002.1"/>
</dbReference>
<dbReference type="InterPro" id="IPR006938">
    <property type="entry name" value="DUF624"/>
</dbReference>
<keyword evidence="3" id="KW-1185">Reference proteome</keyword>
<feature type="transmembrane region" description="Helical" evidence="1">
    <location>
        <begin position="166"/>
        <end position="183"/>
    </location>
</feature>
<dbReference type="EMBL" id="JBHUOP010000002">
    <property type="protein sequence ID" value="MFD2840138.1"/>
    <property type="molecule type" value="Genomic_DNA"/>
</dbReference>
<evidence type="ECO:0000313" key="2">
    <source>
        <dbReference type="EMBL" id="MFD2840138.1"/>
    </source>
</evidence>
<organism evidence="2 3">
    <name type="scientific">Populibacterium corticicola</name>
    <dbReference type="NCBI Taxonomy" id="1812826"/>
    <lineage>
        <taxon>Bacteria</taxon>
        <taxon>Bacillati</taxon>
        <taxon>Actinomycetota</taxon>
        <taxon>Actinomycetes</taxon>
        <taxon>Micrococcales</taxon>
        <taxon>Jonesiaceae</taxon>
        <taxon>Populibacterium</taxon>
    </lineage>
</organism>
<comment type="caution">
    <text evidence="2">The sequence shown here is derived from an EMBL/GenBank/DDBJ whole genome shotgun (WGS) entry which is preliminary data.</text>
</comment>
<keyword evidence="1" id="KW-1133">Transmembrane helix</keyword>
<feature type="transmembrane region" description="Helical" evidence="1">
    <location>
        <begin position="88"/>
        <end position="108"/>
    </location>
</feature>
<evidence type="ECO:0000313" key="3">
    <source>
        <dbReference type="Proteomes" id="UP001597391"/>
    </source>
</evidence>
<protein>
    <submittedName>
        <fullName evidence="2">DUF624 domain-containing protein</fullName>
    </submittedName>
</protein>
<reference evidence="3" key="1">
    <citation type="journal article" date="2019" name="Int. J. Syst. Evol. Microbiol.">
        <title>The Global Catalogue of Microorganisms (GCM) 10K type strain sequencing project: providing services to taxonomists for standard genome sequencing and annotation.</title>
        <authorList>
            <consortium name="The Broad Institute Genomics Platform"/>
            <consortium name="The Broad Institute Genome Sequencing Center for Infectious Disease"/>
            <person name="Wu L."/>
            <person name="Ma J."/>
        </authorList>
    </citation>
    <scope>NUCLEOTIDE SEQUENCE [LARGE SCALE GENOMIC DNA]</scope>
    <source>
        <strain evidence="3">KCTC 33576</strain>
    </source>
</reference>
<dbReference type="Pfam" id="PF04854">
    <property type="entry name" value="DUF624"/>
    <property type="match status" value="1"/>
</dbReference>
<evidence type="ECO:0000256" key="1">
    <source>
        <dbReference type="SAM" id="Phobius"/>
    </source>
</evidence>